<dbReference type="AlphaFoldDB" id="A0A6C0DDF6"/>
<dbReference type="InterPro" id="IPR013766">
    <property type="entry name" value="Thioredoxin_domain"/>
</dbReference>
<sequence>MNKKLYILIAVILLLVGAHIYIMKTGTEGFQSPSEPTFTMYYADWCGHCKKVKPEFQKLVDKSPHTINGQKCVIQMVSPEKEPEKAKGKNVKGFPTFLLEMPDGVTKAYEGERTSAAILEFLNTTLGVKE</sequence>
<evidence type="ECO:0000313" key="3">
    <source>
        <dbReference type="EMBL" id="QHT14442.1"/>
    </source>
</evidence>
<comment type="similarity">
    <text evidence="1">Belongs to the protein disulfide isomerase family.</text>
</comment>
<dbReference type="PANTHER" id="PTHR45672">
    <property type="entry name" value="PROTEIN DISULFIDE-ISOMERASE C17H9.14C-RELATED"/>
    <property type="match status" value="1"/>
</dbReference>
<protein>
    <recommendedName>
        <fullName evidence="2">Thioredoxin domain-containing protein</fullName>
    </recommendedName>
</protein>
<organism evidence="3">
    <name type="scientific">viral metagenome</name>
    <dbReference type="NCBI Taxonomy" id="1070528"/>
    <lineage>
        <taxon>unclassified sequences</taxon>
        <taxon>metagenomes</taxon>
        <taxon>organismal metagenomes</taxon>
    </lineage>
</organism>
<dbReference type="GO" id="GO:0005783">
    <property type="term" value="C:endoplasmic reticulum"/>
    <property type="evidence" value="ECO:0007669"/>
    <property type="project" value="TreeGrafter"/>
</dbReference>
<feature type="domain" description="Thioredoxin" evidence="2">
    <location>
        <begin position="12"/>
        <end position="127"/>
    </location>
</feature>
<evidence type="ECO:0000256" key="1">
    <source>
        <dbReference type="ARBA" id="ARBA00006347"/>
    </source>
</evidence>
<reference evidence="3" key="1">
    <citation type="journal article" date="2020" name="Nature">
        <title>Giant virus diversity and host interactions through global metagenomics.</title>
        <authorList>
            <person name="Schulz F."/>
            <person name="Roux S."/>
            <person name="Paez-Espino D."/>
            <person name="Jungbluth S."/>
            <person name="Walsh D.A."/>
            <person name="Denef V.J."/>
            <person name="McMahon K.D."/>
            <person name="Konstantinidis K.T."/>
            <person name="Eloe-Fadrosh E.A."/>
            <person name="Kyrpides N.C."/>
            <person name="Woyke T."/>
        </authorList>
    </citation>
    <scope>NUCLEOTIDE SEQUENCE</scope>
    <source>
        <strain evidence="3">GVMAG-M-3300023174-137</strain>
    </source>
</reference>
<dbReference type="InterPro" id="IPR017937">
    <property type="entry name" value="Thioredoxin_CS"/>
</dbReference>
<dbReference type="PROSITE" id="PS00194">
    <property type="entry name" value="THIOREDOXIN_1"/>
    <property type="match status" value="1"/>
</dbReference>
<dbReference type="Pfam" id="PF00085">
    <property type="entry name" value="Thioredoxin"/>
    <property type="match status" value="1"/>
</dbReference>
<dbReference type="GO" id="GO:0003756">
    <property type="term" value="F:protein disulfide isomerase activity"/>
    <property type="evidence" value="ECO:0007669"/>
    <property type="project" value="TreeGrafter"/>
</dbReference>
<dbReference type="InterPro" id="IPR051063">
    <property type="entry name" value="PDI"/>
</dbReference>
<name>A0A6C0DDF6_9ZZZZ</name>
<evidence type="ECO:0000259" key="2">
    <source>
        <dbReference type="PROSITE" id="PS51352"/>
    </source>
</evidence>
<proteinExistence type="inferred from homology"/>
<dbReference type="InterPro" id="IPR036249">
    <property type="entry name" value="Thioredoxin-like_sf"/>
</dbReference>
<dbReference type="GO" id="GO:0006457">
    <property type="term" value="P:protein folding"/>
    <property type="evidence" value="ECO:0007669"/>
    <property type="project" value="TreeGrafter"/>
</dbReference>
<dbReference type="PROSITE" id="PS51352">
    <property type="entry name" value="THIOREDOXIN_2"/>
    <property type="match status" value="1"/>
</dbReference>
<dbReference type="SUPFAM" id="SSF52833">
    <property type="entry name" value="Thioredoxin-like"/>
    <property type="match status" value="1"/>
</dbReference>
<dbReference type="EMBL" id="MN739583">
    <property type="protein sequence ID" value="QHT14442.1"/>
    <property type="molecule type" value="Genomic_DNA"/>
</dbReference>
<accession>A0A6C0DDF6</accession>
<dbReference type="Gene3D" id="3.40.30.10">
    <property type="entry name" value="Glutaredoxin"/>
    <property type="match status" value="1"/>
</dbReference>